<evidence type="ECO:0000256" key="1">
    <source>
        <dbReference type="ARBA" id="ARBA00005953"/>
    </source>
</evidence>
<dbReference type="Pfam" id="PF03061">
    <property type="entry name" value="4HBT"/>
    <property type="match status" value="1"/>
</dbReference>
<gene>
    <name evidence="4" type="ORF">J4G78_05585</name>
</gene>
<keyword evidence="2 4" id="KW-0378">Hydrolase</keyword>
<protein>
    <submittedName>
        <fullName evidence="4">YbgC/FadM family acyl-CoA thioesterase</fullName>
        <ecNumber evidence="4">3.1.2.-</ecNumber>
    </submittedName>
</protein>
<dbReference type="NCBIfam" id="TIGR00051">
    <property type="entry name" value="YbgC/FadM family acyl-CoA thioesterase"/>
    <property type="match status" value="1"/>
</dbReference>
<evidence type="ECO:0000256" key="2">
    <source>
        <dbReference type="ARBA" id="ARBA00022801"/>
    </source>
</evidence>
<dbReference type="PROSITE" id="PS01328">
    <property type="entry name" value="4HBCOA_THIOESTERASE"/>
    <property type="match status" value="1"/>
</dbReference>
<dbReference type="InterPro" id="IPR029069">
    <property type="entry name" value="HotDog_dom_sf"/>
</dbReference>
<keyword evidence="5" id="KW-1185">Reference proteome</keyword>
<dbReference type="EC" id="3.1.2.-" evidence="4"/>
<dbReference type="InterPro" id="IPR008272">
    <property type="entry name" value="HB-CoA_thioesterase_AS"/>
</dbReference>
<dbReference type="PIRSF" id="PIRSF003230">
    <property type="entry name" value="YbgC"/>
    <property type="match status" value="1"/>
</dbReference>
<organism evidence="4 5">
    <name type="scientific">Parasphingorhabdus cellanae</name>
    <dbReference type="NCBI Taxonomy" id="2806553"/>
    <lineage>
        <taxon>Bacteria</taxon>
        <taxon>Pseudomonadati</taxon>
        <taxon>Pseudomonadota</taxon>
        <taxon>Alphaproteobacteria</taxon>
        <taxon>Sphingomonadales</taxon>
        <taxon>Sphingomonadaceae</taxon>
        <taxon>Parasphingorhabdus</taxon>
    </lineage>
</organism>
<dbReference type="InterPro" id="IPR006683">
    <property type="entry name" value="Thioestr_dom"/>
</dbReference>
<sequence>MPHEGEFRDHHHYFACRVYYEDTDFSGIVYHASYLKFMERARSDMLHQLGMDQRAAFEANDGAYAVVDLHIKYIAPAKFQDNLLVISSVTKLRKASVEIEQIIMRGDEKIASASVQAAFLTPAGRPRRQPEAWTEAFAAVIADDNKPK</sequence>
<dbReference type="PANTHER" id="PTHR31793:SF37">
    <property type="entry name" value="ACYL-COA THIOESTER HYDROLASE YBGC"/>
    <property type="match status" value="1"/>
</dbReference>
<dbReference type="InterPro" id="IPR050563">
    <property type="entry name" value="4-hydroxybenzoyl-CoA_TE"/>
</dbReference>
<dbReference type="CDD" id="cd00586">
    <property type="entry name" value="4HBT"/>
    <property type="match status" value="1"/>
</dbReference>
<dbReference type="SUPFAM" id="SSF54637">
    <property type="entry name" value="Thioesterase/thiol ester dehydrase-isomerase"/>
    <property type="match status" value="1"/>
</dbReference>
<feature type="domain" description="Thioesterase" evidence="3">
    <location>
        <begin position="27"/>
        <end position="109"/>
    </location>
</feature>
<dbReference type="Proteomes" id="UP000663923">
    <property type="component" value="Chromosome"/>
</dbReference>
<evidence type="ECO:0000313" key="4">
    <source>
        <dbReference type="EMBL" id="QTD57727.1"/>
    </source>
</evidence>
<evidence type="ECO:0000313" key="5">
    <source>
        <dbReference type="Proteomes" id="UP000663923"/>
    </source>
</evidence>
<dbReference type="PANTHER" id="PTHR31793">
    <property type="entry name" value="4-HYDROXYBENZOYL-COA THIOESTERASE FAMILY MEMBER"/>
    <property type="match status" value="1"/>
</dbReference>
<reference evidence="4 5" key="1">
    <citation type="submission" date="2021-03" db="EMBL/GenBank/DDBJ databases">
        <title>Complete genome of Parasphingorhabdus_sp.JHSY0214.</title>
        <authorList>
            <person name="Yoo J.H."/>
            <person name="Bae J.W."/>
        </authorList>
    </citation>
    <scope>NUCLEOTIDE SEQUENCE [LARGE SCALE GENOMIC DNA]</scope>
    <source>
        <strain evidence="4 5">JHSY0214</strain>
    </source>
</reference>
<dbReference type="Gene3D" id="3.10.129.10">
    <property type="entry name" value="Hotdog Thioesterase"/>
    <property type="match status" value="1"/>
</dbReference>
<evidence type="ECO:0000259" key="3">
    <source>
        <dbReference type="Pfam" id="PF03061"/>
    </source>
</evidence>
<dbReference type="GO" id="GO:0016787">
    <property type="term" value="F:hydrolase activity"/>
    <property type="evidence" value="ECO:0007669"/>
    <property type="project" value="UniProtKB-KW"/>
</dbReference>
<name>A0ABX7T9Z6_9SPHN</name>
<dbReference type="EMBL" id="CP071794">
    <property type="protein sequence ID" value="QTD57727.1"/>
    <property type="molecule type" value="Genomic_DNA"/>
</dbReference>
<dbReference type="InterPro" id="IPR006684">
    <property type="entry name" value="YbgC/YbaW"/>
</dbReference>
<comment type="similarity">
    <text evidence="1">Belongs to the 4-hydroxybenzoyl-CoA thioesterase family.</text>
</comment>
<proteinExistence type="inferred from homology"/>
<accession>A0ABX7T9Z6</accession>